<sequence length="86" mass="9684">MYHQLFWASADEDFSSTNPTCEESDPTEWQTNCPSARHGCALTGSTPTEQHGVDTFLLHEFSLSWTKVAFTLGTKLPHLQPPKLEF</sequence>
<reference evidence="1" key="1">
    <citation type="submission" date="2019-11" db="UniProtKB">
        <authorList>
            <consortium name="WormBaseParasite"/>
        </authorList>
    </citation>
    <scope>IDENTIFICATION</scope>
</reference>
<protein>
    <submittedName>
        <fullName evidence="1">Uncharacterized protein</fullName>
    </submittedName>
</protein>
<evidence type="ECO:0000313" key="1">
    <source>
        <dbReference type="WBParaSite" id="MCU_001136-RA"/>
    </source>
</evidence>
<accession>A0A5K3EJU2</accession>
<proteinExistence type="predicted"/>
<dbReference type="AlphaFoldDB" id="A0A5K3EJU2"/>
<organism evidence="1">
    <name type="scientific">Mesocestoides corti</name>
    <name type="common">Flatworm</name>
    <dbReference type="NCBI Taxonomy" id="53468"/>
    <lineage>
        <taxon>Eukaryota</taxon>
        <taxon>Metazoa</taxon>
        <taxon>Spiralia</taxon>
        <taxon>Lophotrochozoa</taxon>
        <taxon>Platyhelminthes</taxon>
        <taxon>Cestoda</taxon>
        <taxon>Eucestoda</taxon>
        <taxon>Cyclophyllidea</taxon>
        <taxon>Mesocestoididae</taxon>
        <taxon>Mesocestoides</taxon>
    </lineage>
</organism>
<name>A0A5K3EJU2_MESCO</name>
<dbReference type="WBParaSite" id="MCU_001136-RA">
    <property type="protein sequence ID" value="MCU_001136-RA"/>
    <property type="gene ID" value="MCU_001136"/>
</dbReference>